<proteinExistence type="predicted"/>
<organism evidence="2">
    <name type="scientific">Neobodo designis</name>
    <name type="common">Flagellated protozoan</name>
    <name type="synonym">Bodo designis</name>
    <dbReference type="NCBI Taxonomy" id="312471"/>
    <lineage>
        <taxon>Eukaryota</taxon>
        <taxon>Discoba</taxon>
        <taxon>Euglenozoa</taxon>
        <taxon>Kinetoplastea</taxon>
        <taxon>Metakinetoplastina</taxon>
        <taxon>Neobodonida</taxon>
        <taxon>Neobodo</taxon>
    </lineage>
</organism>
<feature type="compositionally biased region" description="Acidic residues" evidence="1">
    <location>
        <begin position="9"/>
        <end position="26"/>
    </location>
</feature>
<evidence type="ECO:0000313" key="2">
    <source>
        <dbReference type="EMBL" id="CAD9091861.1"/>
    </source>
</evidence>
<feature type="region of interest" description="Disordered" evidence="1">
    <location>
        <begin position="1"/>
        <end position="26"/>
    </location>
</feature>
<reference evidence="2" key="1">
    <citation type="submission" date="2021-01" db="EMBL/GenBank/DDBJ databases">
        <authorList>
            <person name="Corre E."/>
            <person name="Pelletier E."/>
            <person name="Niang G."/>
            <person name="Scheremetjew M."/>
            <person name="Finn R."/>
            <person name="Kale V."/>
            <person name="Holt S."/>
            <person name="Cochrane G."/>
            <person name="Meng A."/>
            <person name="Brown T."/>
            <person name="Cohen L."/>
        </authorList>
    </citation>
    <scope>NUCLEOTIDE SEQUENCE</scope>
    <source>
        <strain evidence="2">CCAP 1951/1</strain>
    </source>
</reference>
<evidence type="ECO:0000256" key="1">
    <source>
        <dbReference type="SAM" id="MobiDB-lite"/>
    </source>
</evidence>
<dbReference type="AlphaFoldDB" id="A0A7S1L1K1"/>
<accession>A0A7S1L1K1</accession>
<sequence>METVVSDSDLSEIEIDSDSDLSGSDDDDCVVLFEQVNVDVAADAPSASRTKNETAAFCDKMLEKLRATPEGAPTGKRIDPPAWAKVALCSSEACLADRQKMSAVFGCATVRNIQVTQYKRQLPKLEALARTEGFQASRVCDRARKTSRLPPAKYKAVWDRVYQCIKDDVSAGKSMSKAKIRVYTREACQHCQIPYDDAKRYIGRFRRNTP</sequence>
<gene>
    <name evidence="2" type="ORF">NDES1114_LOCUS2241</name>
</gene>
<dbReference type="EMBL" id="HBGF01003249">
    <property type="protein sequence ID" value="CAD9091861.1"/>
    <property type="molecule type" value="Transcribed_RNA"/>
</dbReference>
<protein>
    <submittedName>
        <fullName evidence="2">Uncharacterized protein</fullName>
    </submittedName>
</protein>
<name>A0A7S1L1K1_NEODS</name>